<evidence type="ECO:0000313" key="3">
    <source>
        <dbReference type="Proteomes" id="UP000005408"/>
    </source>
</evidence>
<proteinExistence type="predicted"/>
<dbReference type="PANTHER" id="PTHR47027">
    <property type="entry name" value="REVERSE TRANSCRIPTASE DOMAIN-CONTAINING PROTEIN"/>
    <property type="match status" value="1"/>
</dbReference>
<reference evidence="2" key="1">
    <citation type="submission" date="2022-08" db="UniProtKB">
        <authorList>
            <consortium name="EnsemblMetazoa"/>
        </authorList>
    </citation>
    <scope>IDENTIFICATION</scope>
    <source>
        <strain evidence="2">05x7-T-G4-1.051#20</strain>
    </source>
</reference>
<dbReference type="EnsemblMetazoa" id="G4686.1">
    <property type="protein sequence ID" value="G4686.1:cds"/>
    <property type="gene ID" value="G4686"/>
</dbReference>
<dbReference type="AlphaFoldDB" id="A0A8W8MZV1"/>
<dbReference type="Pfam" id="PF20049">
    <property type="entry name" value="DUF6451"/>
    <property type="match status" value="1"/>
</dbReference>
<sequence length="199" mass="23285">GSNLTNTTSFTYLGSIVTSDGGADKDIKARLSKARGAFMNLENIWKTHDISRKTKLRFYNSCVLSVLLYGAECWRMTEGDINRLSSFHNICLRKIIRIFWPNKISNVELHKKANSEDMRFMLIRRRWQCNTIGNVLRKITDNITRIALQWTPEGKRKPGRPKNTWRRTVEKEMKEHNKALYHPFIANYHTHKKITVFAS</sequence>
<dbReference type="PANTHER" id="PTHR47027:SF25">
    <property type="entry name" value="REVERSE TRANSCRIPTASE DOMAIN-CONTAINING PROTEIN"/>
    <property type="match status" value="1"/>
</dbReference>
<evidence type="ECO:0000259" key="1">
    <source>
        <dbReference type="Pfam" id="PF20049"/>
    </source>
</evidence>
<evidence type="ECO:0000313" key="2">
    <source>
        <dbReference type="EnsemblMetazoa" id="G4686.1:cds"/>
    </source>
</evidence>
<feature type="domain" description="DUF6451" evidence="1">
    <location>
        <begin position="37"/>
        <end position="69"/>
    </location>
</feature>
<accession>A0A8W8MZV1</accession>
<name>A0A8W8MZV1_MAGGI</name>
<keyword evidence="3" id="KW-1185">Reference proteome</keyword>
<dbReference type="Proteomes" id="UP000005408">
    <property type="component" value="Unassembled WGS sequence"/>
</dbReference>
<protein>
    <recommendedName>
        <fullName evidence="1">DUF6451 domain-containing protein</fullName>
    </recommendedName>
</protein>
<dbReference type="InterPro" id="IPR045609">
    <property type="entry name" value="DUF6451"/>
</dbReference>
<organism evidence="2 3">
    <name type="scientific">Magallana gigas</name>
    <name type="common">Pacific oyster</name>
    <name type="synonym">Crassostrea gigas</name>
    <dbReference type="NCBI Taxonomy" id="29159"/>
    <lineage>
        <taxon>Eukaryota</taxon>
        <taxon>Metazoa</taxon>
        <taxon>Spiralia</taxon>
        <taxon>Lophotrochozoa</taxon>
        <taxon>Mollusca</taxon>
        <taxon>Bivalvia</taxon>
        <taxon>Autobranchia</taxon>
        <taxon>Pteriomorphia</taxon>
        <taxon>Ostreida</taxon>
        <taxon>Ostreoidea</taxon>
        <taxon>Ostreidae</taxon>
        <taxon>Magallana</taxon>
    </lineage>
</organism>